<dbReference type="eggNOG" id="COG3146">
    <property type="taxonomic scope" value="Bacteria"/>
</dbReference>
<dbReference type="STRING" id="580332.Slit_2135"/>
<organism evidence="1 2">
    <name type="scientific">Sideroxydans lithotrophicus (strain ES-1)</name>
    <dbReference type="NCBI Taxonomy" id="580332"/>
    <lineage>
        <taxon>Bacteria</taxon>
        <taxon>Pseudomonadati</taxon>
        <taxon>Pseudomonadota</taxon>
        <taxon>Betaproteobacteria</taxon>
        <taxon>Nitrosomonadales</taxon>
        <taxon>Gallionellaceae</taxon>
        <taxon>Sideroxydans</taxon>
    </lineage>
</organism>
<dbReference type="SUPFAM" id="SSF55729">
    <property type="entry name" value="Acyl-CoA N-acyltransferases (Nat)"/>
    <property type="match status" value="1"/>
</dbReference>
<dbReference type="HOGENOM" id="CLU_036032_1_0_4"/>
<dbReference type="EMBL" id="CP001965">
    <property type="protein sequence ID" value="ADE12363.1"/>
    <property type="molecule type" value="Genomic_DNA"/>
</dbReference>
<gene>
    <name evidence="1" type="ordered locus">Slit_2135</name>
</gene>
<dbReference type="PANTHER" id="PTHR47017">
    <property type="entry name" value="ACYL-COA"/>
    <property type="match status" value="1"/>
</dbReference>
<dbReference type="OrthoDB" id="9776898at2"/>
<sequence>MDQPTLKIIEDIADIPAAEWDALAGGDPTLSHAFFLALQESGCAMPQFGWKAQFITLWQGPTLAGAMPLYLKMNSFGEHVFDFAWADAYQRNGLRYYPKLVCAVPFTPVSGRRLLAASDETRGLLLNHALQYARDSGVSSLHCLFLNEADALEAQAQGMMLRQDVQFHWQNPGYRDFDDFLSTLSRDKRKRIKQERRKVKEAGIELQCISGETTTLEQWSFFASCYLHTLRLHNSPHQLNEDFFQRIGAALPQHTLLVIASREGRPIASALNYKTEEALYGRSWGTFEFHSGLHFEVCYYQAIEFCIKHDLKTFEGGAGGEHKLARGFLPVTTRSAHWLAHPQFARAVENYLQNETHAISEYLDELNERNPFKH</sequence>
<evidence type="ECO:0008006" key="3">
    <source>
        <dbReference type="Google" id="ProtNLM"/>
    </source>
</evidence>
<keyword evidence="2" id="KW-1185">Reference proteome</keyword>
<evidence type="ECO:0000313" key="1">
    <source>
        <dbReference type="EMBL" id="ADE12363.1"/>
    </source>
</evidence>
<reference evidence="1 2" key="1">
    <citation type="submission" date="2010-03" db="EMBL/GenBank/DDBJ databases">
        <title>Complete sequence of Sideroxydans lithotrophicus ES-1.</title>
        <authorList>
            <consortium name="US DOE Joint Genome Institute"/>
            <person name="Lucas S."/>
            <person name="Copeland A."/>
            <person name="Lapidus A."/>
            <person name="Cheng J.-F."/>
            <person name="Bruce D."/>
            <person name="Goodwin L."/>
            <person name="Pitluck S."/>
            <person name="Munk A.C."/>
            <person name="Detter J.C."/>
            <person name="Han C."/>
            <person name="Tapia R."/>
            <person name="Larimer F."/>
            <person name="Land M."/>
            <person name="Hauser L."/>
            <person name="Kyrpides N."/>
            <person name="Ivanova N."/>
            <person name="Emerson D."/>
            <person name="Woyke T."/>
        </authorList>
    </citation>
    <scope>NUCLEOTIDE SEQUENCE [LARGE SCALE GENOMIC DNA]</scope>
    <source>
        <strain evidence="1 2">ES-1</strain>
    </source>
</reference>
<dbReference type="InterPro" id="IPR016181">
    <property type="entry name" value="Acyl_CoA_acyltransferase"/>
</dbReference>
<evidence type="ECO:0000313" key="2">
    <source>
        <dbReference type="Proteomes" id="UP000001625"/>
    </source>
</evidence>
<dbReference type="KEGG" id="slt:Slit_2135"/>
<dbReference type="Pfam" id="PF04339">
    <property type="entry name" value="FemAB_like"/>
    <property type="match status" value="1"/>
</dbReference>
<dbReference type="PANTHER" id="PTHR47017:SF1">
    <property type="entry name" value="ACYL-COA"/>
    <property type="match status" value="1"/>
</dbReference>
<proteinExistence type="predicted"/>
<accession>D5CUH6</accession>
<dbReference type="Gene3D" id="3.40.630.30">
    <property type="match status" value="1"/>
</dbReference>
<dbReference type="RefSeq" id="WP_013030261.1">
    <property type="nucleotide sequence ID" value="NC_013959.1"/>
</dbReference>
<dbReference type="InterPro" id="IPR007434">
    <property type="entry name" value="FemAB-like"/>
</dbReference>
<protein>
    <recommendedName>
        <fullName evidence="3">GNAT family N-acetyltransferase</fullName>
    </recommendedName>
</protein>
<dbReference type="Proteomes" id="UP000001625">
    <property type="component" value="Chromosome"/>
</dbReference>
<dbReference type="AlphaFoldDB" id="D5CUH6"/>
<name>D5CUH6_SIDLE</name>